<evidence type="ECO:0000259" key="3">
    <source>
        <dbReference type="Pfam" id="PF20776"/>
    </source>
</evidence>
<dbReference type="AlphaFoldDB" id="A0A9P7Y8K9"/>
<dbReference type="InterPro" id="IPR032741">
    <property type="entry name" value="Sls1_KH-1"/>
</dbReference>
<feature type="compositionally biased region" description="Polar residues" evidence="1">
    <location>
        <begin position="943"/>
        <end position="955"/>
    </location>
</feature>
<feature type="domain" description="SLS1 C-terminal" evidence="4">
    <location>
        <begin position="453"/>
        <end position="799"/>
    </location>
</feature>
<dbReference type="GO" id="GO:0005743">
    <property type="term" value="C:mitochondrial inner membrane"/>
    <property type="evidence" value="ECO:0007669"/>
    <property type="project" value="InterPro"/>
</dbReference>
<evidence type="ECO:0000259" key="2">
    <source>
        <dbReference type="Pfam" id="PF14611"/>
    </source>
</evidence>
<feature type="compositionally biased region" description="Polar residues" evidence="1">
    <location>
        <begin position="45"/>
        <end position="55"/>
    </location>
</feature>
<dbReference type="Pfam" id="PF20778">
    <property type="entry name" value="SLS1_C"/>
    <property type="match status" value="1"/>
</dbReference>
<evidence type="ECO:0000313" key="6">
    <source>
        <dbReference type="Proteomes" id="UP000824998"/>
    </source>
</evidence>
<proteinExistence type="predicted"/>
<evidence type="ECO:0000259" key="4">
    <source>
        <dbReference type="Pfam" id="PF20778"/>
    </source>
</evidence>
<dbReference type="InterPro" id="IPR048401">
    <property type="entry name" value="SLS1_C"/>
</dbReference>
<dbReference type="Proteomes" id="UP000824998">
    <property type="component" value="Unassembled WGS sequence"/>
</dbReference>
<name>A0A9P7Y8K9_9HELO</name>
<organism evidence="5 6">
    <name type="scientific">Amylocarpus encephaloides</name>
    <dbReference type="NCBI Taxonomy" id="45428"/>
    <lineage>
        <taxon>Eukaryota</taxon>
        <taxon>Fungi</taxon>
        <taxon>Dikarya</taxon>
        <taxon>Ascomycota</taxon>
        <taxon>Pezizomycotina</taxon>
        <taxon>Leotiomycetes</taxon>
        <taxon>Helotiales</taxon>
        <taxon>Helotiales incertae sedis</taxon>
        <taxon>Amylocarpus</taxon>
    </lineage>
</organism>
<dbReference type="OrthoDB" id="5392646at2759"/>
<feature type="region of interest" description="Disordered" evidence="1">
    <location>
        <begin position="43"/>
        <end position="65"/>
    </location>
</feature>
<reference evidence="5" key="1">
    <citation type="journal article" date="2021" name="IMA Fungus">
        <title>Genomic characterization of three marine fungi, including Emericellopsis atlantica sp. nov. with signatures of a generalist lifestyle and marine biomass degradation.</title>
        <authorList>
            <person name="Hagestad O.C."/>
            <person name="Hou L."/>
            <person name="Andersen J.H."/>
            <person name="Hansen E.H."/>
            <person name="Altermark B."/>
            <person name="Li C."/>
            <person name="Kuhnert E."/>
            <person name="Cox R.J."/>
            <person name="Crous P.W."/>
            <person name="Spatafora J.W."/>
            <person name="Lail K."/>
            <person name="Amirebrahimi M."/>
            <person name="Lipzen A."/>
            <person name="Pangilinan J."/>
            <person name="Andreopoulos W."/>
            <person name="Hayes R.D."/>
            <person name="Ng V."/>
            <person name="Grigoriev I.V."/>
            <person name="Jackson S.A."/>
            <person name="Sutton T.D.S."/>
            <person name="Dobson A.D.W."/>
            <person name="Rama T."/>
        </authorList>
    </citation>
    <scope>NUCLEOTIDE SEQUENCE</scope>
    <source>
        <strain evidence="5">TRa018bII</strain>
    </source>
</reference>
<dbReference type="Pfam" id="PF14611">
    <property type="entry name" value="KH_SLS1_1"/>
    <property type="match status" value="1"/>
</dbReference>
<feature type="region of interest" description="Disordered" evidence="1">
    <location>
        <begin position="865"/>
        <end position="888"/>
    </location>
</feature>
<comment type="caution">
    <text evidence="5">The sequence shown here is derived from an EMBL/GenBank/DDBJ whole genome shotgun (WGS) entry which is preliminary data.</text>
</comment>
<dbReference type="InterPro" id="IPR048400">
    <property type="entry name" value="SLS1_N"/>
</dbReference>
<protein>
    <submittedName>
        <fullName evidence="5">Mitochondrial inner-membrane-bound regulator-domain-containing protein</fullName>
    </submittedName>
</protein>
<accession>A0A9P7Y8K9</accession>
<evidence type="ECO:0000256" key="1">
    <source>
        <dbReference type="SAM" id="MobiDB-lite"/>
    </source>
</evidence>
<gene>
    <name evidence="5" type="ORF">BJ875DRAFT_219555</name>
</gene>
<feature type="domain" description="SLS1 N-terminal" evidence="3">
    <location>
        <begin position="123"/>
        <end position="256"/>
    </location>
</feature>
<evidence type="ECO:0000313" key="5">
    <source>
        <dbReference type="EMBL" id="KAG9228847.1"/>
    </source>
</evidence>
<feature type="region of interest" description="Disordered" evidence="1">
    <location>
        <begin position="918"/>
        <end position="955"/>
    </location>
</feature>
<keyword evidence="6" id="KW-1185">Reference proteome</keyword>
<sequence length="955" mass="108045">MIARQAPSLHICLQCQRRLAQRCRSSYLQRAYQSTALGTERAQFDATSRQISSKGNALPKPTRKPLAQTRQRLAFDRFGKPADVLVLRESKITKYDPSIYLKNLPNPEEVDILARLNDERGLATEEEVARNIDEFRPAAGNHPRDRKRFNALIRSMQDAFTTPQLERYIKSFPSRNASQADIAISSSSPSMIPESQTSPDHKTSVLRRSSWVAEEIDLYDYLARKKPSMRGYALASHTRKQQVLVYLLRECWKLELRDVASKKGHLEVRVRPGDLDVLLLKSTTLDGIRDEYLGKRIGAIETSRKEGIIKIIGSEARCYKAIEQIDLILQNIYRLTLNLRDLIPVQSQNGSPQTIRGWIDNQFDDQTLLELSEVTTTSIKKLSWHSPQGQKKFPIIISCMTNPKDPWLSNRAMMARRLIVSTLSSDRTYRLLGCKSSQDWQNGRFTNFQSTGLPWNQSFRSWTRWMRPIAKPSVENGENEDSLGVDTLDADVELLREEVPPGLHTAPSEDLVDRVGTEPQSMEKTYQEDDIWSEVYQFESSAKLGSILHQAPSSGSHSVADHFQADEDAKSTFSSALPALSRSLRGAELNRRNTNGVMVLRFRPSPFYVDPKTNEAIGSSVLSAFPTLEMHLDVVEVESGRGPVKELSYRTMIAVVQEKESDLMLPSEVVDLRFSERTISRIAMKKRDHPAIRDFLAASNLTYESRRMDMNPTLTMPISKHLCRLQELERLGFAAEDLVHNVEYLFVDFELRETMTFAYEDWTAAFTYINGGRPGSKRSELSIRPIKSNRIKGTQDQFLATLLAMVKSLGDFSPGPLISRPNLNYGIARFVVISDKLEGPMPKLLKMKARRLCDVFGDFTAGGNEGFDFQKTQEEPTSPRSNDESDDSELIEGNLDHVLDDQRGTFIDESKDDQLKEGLFERQGVVQGRVADKNDEISESDDLSNSPASTDTKAV</sequence>
<dbReference type="EMBL" id="MU251853">
    <property type="protein sequence ID" value="KAG9228847.1"/>
    <property type="molecule type" value="Genomic_DNA"/>
</dbReference>
<feature type="domain" description="SLS1 first KH" evidence="2">
    <location>
        <begin position="264"/>
        <end position="332"/>
    </location>
</feature>
<dbReference type="Pfam" id="PF20776">
    <property type="entry name" value="SLS1_N"/>
    <property type="match status" value="1"/>
</dbReference>